<organism evidence="2 3">
    <name type="scientific">Nostocoides veronense</name>
    <dbReference type="NCBI Taxonomy" id="330836"/>
    <lineage>
        <taxon>Bacteria</taxon>
        <taxon>Bacillati</taxon>
        <taxon>Actinomycetota</taxon>
        <taxon>Actinomycetes</taxon>
        <taxon>Micrococcales</taxon>
        <taxon>Intrasporangiaceae</taxon>
        <taxon>Nostocoides</taxon>
    </lineage>
</organism>
<name>A0ABN2L8I3_9MICO</name>
<accession>A0ABN2L8I3</accession>
<proteinExistence type="predicted"/>
<reference evidence="2 3" key="1">
    <citation type="journal article" date="2019" name="Int. J. Syst. Evol. Microbiol.">
        <title>The Global Catalogue of Microorganisms (GCM) 10K type strain sequencing project: providing services to taxonomists for standard genome sequencing and annotation.</title>
        <authorList>
            <consortium name="The Broad Institute Genomics Platform"/>
            <consortium name="The Broad Institute Genome Sequencing Center for Infectious Disease"/>
            <person name="Wu L."/>
            <person name="Ma J."/>
        </authorList>
    </citation>
    <scope>NUCLEOTIDE SEQUENCE [LARGE SCALE GENOMIC DNA]</scope>
    <source>
        <strain evidence="2 3">JCM 15592</strain>
    </source>
</reference>
<comment type="caution">
    <text evidence="2">The sequence shown here is derived from an EMBL/GenBank/DDBJ whole genome shotgun (WGS) entry which is preliminary data.</text>
</comment>
<evidence type="ECO:0000313" key="3">
    <source>
        <dbReference type="Proteomes" id="UP001499938"/>
    </source>
</evidence>
<evidence type="ECO:0000256" key="1">
    <source>
        <dbReference type="SAM" id="MobiDB-lite"/>
    </source>
</evidence>
<sequence length="67" mass="7361">MAFWYNVVSGTVESDDTKGPGDDLMGPYESQEEAAKALEIAAAKTKEWDKEDAEWEERGSASSGDSW</sequence>
<keyword evidence="3" id="KW-1185">Reference proteome</keyword>
<protein>
    <recommendedName>
        <fullName evidence="4">Methionine aminopeptidase</fullName>
    </recommendedName>
</protein>
<gene>
    <name evidence="2" type="ORF">GCM10009811_00770</name>
</gene>
<feature type="region of interest" description="Disordered" evidence="1">
    <location>
        <begin position="44"/>
        <end position="67"/>
    </location>
</feature>
<evidence type="ECO:0000313" key="2">
    <source>
        <dbReference type="EMBL" id="GAA1779201.1"/>
    </source>
</evidence>
<evidence type="ECO:0008006" key="4">
    <source>
        <dbReference type="Google" id="ProtNLM"/>
    </source>
</evidence>
<dbReference type="Proteomes" id="UP001499938">
    <property type="component" value="Unassembled WGS sequence"/>
</dbReference>
<dbReference type="EMBL" id="BAAAPO010000001">
    <property type="protein sequence ID" value="GAA1779201.1"/>
    <property type="molecule type" value="Genomic_DNA"/>
</dbReference>
<dbReference type="RefSeq" id="WP_344079621.1">
    <property type="nucleotide sequence ID" value="NZ_BAAAPO010000001.1"/>
</dbReference>